<feature type="compositionally biased region" description="Basic and acidic residues" evidence="1">
    <location>
        <begin position="1020"/>
        <end position="1060"/>
    </location>
</feature>
<accession>A0A3M7S157</accession>
<feature type="compositionally biased region" description="Basic and acidic residues" evidence="1">
    <location>
        <begin position="922"/>
        <end position="968"/>
    </location>
</feature>
<feature type="region of interest" description="Disordered" evidence="1">
    <location>
        <begin position="909"/>
        <end position="976"/>
    </location>
</feature>
<dbReference type="PANTHER" id="PTHR21937">
    <property type="entry name" value="CCDC66 DOMAIN-CONTAINING PROTEIN"/>
    <property type="match status" value="1"/>
</dbReference>
<proteinExistence type="predicted"/>
<evidence type="ECO:0000256" key="1">
    <source>
        <dbReference type="SAM" id="MobiDB-lite"/>
    </source>
</evidence>
<feature type="region of interest" description="Disordered" evidence="1">
    <location>
        <begin position="462"/>
        <end position="481"/>
    </location>
</feature>
<evidence type="ECO:0000313" key="2">
    <source>
        <dbReference type="EMBL" id="RNA29307.1"/>
    </source>
</evidence>
<evidence type="ECO:0000313" key="3">
    <source>
        <dbReference type="Proteomes" id="UP000276133"/>
    </source>
</evidence>
<feature type="region of interest" description="Disordered" evidence="1">
    <location>
        <begin position="1009"/>
        <end position="1060"/>
    </location>
</feature>
<dbReference type="EMBL" id="REGN01002242">
    <property type="protein sequence ID" value="RNA29307.1"/>
    <property type="molecule type" value="Genomic_DNA"/>
</dbReference>
<keyword evidence="3" id="KW-1185">Reference proteome</keyword>
<name>A0A3M7S157_BRAPC</name>
<dbReference type="Proteomes" id="UP000276133">
    <property type="component" value="Unassembled WGS sequence"/>
</dbReference>
<dbReference type="InterPro" id="IPR031440">
    <property type="entry name" value="DUF4670"/>
</dbReference>
<gene>
    <name evidence="2" type="ORF">BpHYR1_001594</name>
</gene>
<dbReference type="OrthoDB" id="6162046at2759"/>
<reference evidence="2 3" key="1">
    <citation type="journal article" date="2018" name="Sci. Rep.">
        <title>Genomic signatures of local adaptation to the degree of environmental predictability in rotifers.</title>
        <authorList>
            <person name="Franch-Gras L."/>
            <person name="Hahn C."/>
            <person name="Garcia-Roger E.M."/>
            <person name="Carmona M.J."/>
            <person name="Serra M."/>
            <person name="Gomez A."/>
        </authorList>
    </citation>
    <scope>NUCLEOTIDE SEQUENCE [LARGE SCALE GENOMIC DNA]</scope>
    <source>
        <strain evidence="2">HYR1</strain>
    </source>
</reference>
<organism evidence="2 3">
    <name type="scientific">Brachionus plicatilis</name>
    <name type="common">Marine rotifer</name>
    <name type="synonym">Brachionus muelleri</name>
    <dbReference type="NCBI Taxonomy" id="10195"/>
    <lineage>
        <taxon>Eukaryota</taxon>
        <taxon>Metazoa</taxon>
        <taxon>Spiralia</taxon>
        <taxon>Gnathifera</taxon>
        <taxon>Rotifera</taxon>
        <taxon>Eurotatoria</taxon>
        <taxon>Monogononta</taxon>
        <taxon>Pseudotrocha</taxon>
        <taxon>Ploima</taxon>
        <taxon>Brachionidae</taxon>
        <taxon>Brachionus</taxon>
    </lineage>
</organism>
<sequence>MINTALGLSKLSRGTGGKKGSLLQITYEDKDYFDAKYRKKLLDSNLTLSGAIAEHRELHLPKTFTTRRGPLILFSEDLTLESHEEDRPCAKPRQRLNKPLRTFGDLKRSILEFGASESDDWVGFDGSEDEKKPDQVLLEKIRPGFSAKRYLSNWSRKWKPDLLENLAKGGSLKEESLFENSVIFPNSKHRINDDLSRVPPAYRIQEKWLSLNIPALRGYRFYRVESTLSDRKEGSINNLEINTEGIQICDKDGNDIEYHKLSKPDQEAVLTELLIQTAIQSITEKRIESLEDTLNLSPKESGSKKLSVKELNADELLSNLSYHSNNNYIFPALNGNKLTSTYSNNPRISRYLAPLNYGKNLSKSLTIESRKYDDTVSDRNPHNSKESSIIENESLVEIKDFFTAETISERTEEYLPEISVHEDTGTNESSKKSVSTFKIQLENVLPKNSKENKEPVLEFNTKKNEHSENGKKRHRDKPNGVIIMAPDGQMMKIGKALNEDLMTIDDKKKNDPTLYRLFDKIPPYLYYTNKIDGNIDINDEINKVHEPILTRKLIEALVEHAQKIAKETLSNSDSGLNLADDVKIALNENYKKLKTAVKTGELGNKKFQEYTNILKDALKESLEDLFSKSPEFRDLDITDSLLQSLLDYPTNAFEVVFDRSKNKKIIKLKTSYSKTRKISDGDAQFYYSGNVFYGKYYIHNSLSDDEYEPDGKKKISKEFEKLIKSAHRAKKIKELRSNLVRSNGSEHNNKFFGEKKKDDLVKSVTCLKSESKFLVSSSGSEVFLNSQVDLVKSKVQQYISKPGSDSKYSAKTLNPEKNVATQEPSKAAVQSKFILTELLKKKSADAKIPMVMKAKKIENEILVPDNDQTESKKYFYPNNIFVTSHDLSSIPEKVEPNLKKLNEVKNIKKLSPLRHQNASLSKKKEINKLKDESDSDFSKMRSTKSLEKKNSSRPLSKSDHNISQESHHSKQSTKLVSKSLEKIAEPIKKTNNASNLLNKISQNVFLEKTKEVPKAVSTPRIEKKIEKPKEEKVKEEKPKEKVKVEKTKDKVKEEKGKKEKVIPLKDESVKKKDYGPI</sequence>
<dbReference type="STRING" id="10195.A0A3M7S157"/>
<protein>
    <submittedName>
        <fullName evidence="2">Calponin homology domain-containing protein</fullName>
    </submittedName>
</protein>
<dbReference type="PANTHER" id="PTHR21937:SF5">
    <property type="entry name" value="GENE 973-RELATED"/>
    <property type="match status" value="1"/>
</dbReference>
<dbReference type="AlphaFoldDB" id="A0A3M7S157"/>
<comment type="caution">
    <text evidence="2">The sequence shown here is derived from an EMBL/GenBank/DDBJ whole genome shotgun (WGS) entry which is preliminary data.</text>
</comment>